<feature type="signal peptide" evidence="4">
    <location>
        <begin position="1"/>
        <end position="20"/>
    </location>
</feature>
<keyword evidence="3" id="KW-1133">Transmembrane helix</keyword>
<protein>
    <submittedName>
        <fullName evidence="5">Uncharacterized protein</fullName>
    </submittedName>
</protein>
<dbReference type="PANTHER" id="PTHR45712">
    <property type="entry name" value="AGAP008170-PA"/>
    <property type="match status" value="1"/>
</dbReference>
<dbReference type="PROSITE" id="PS51450">
    <property type="entry name" value="LRR"/>
    <property type="match status" value="3"/>
</dbReference>
<dbReference type="Proteomes" id="UP000663823">
    <property type="component" value="Unassembled WGS sequence"/>
</dbReference>
<name>A0A818T5A7_9BILA</name>
<dbReference type="InterPro" id="IPR032675">
    <property type="entry name" value="LRR_dom_sf"/>
</dbReference>
<keyword evidence="3" id="KW-0812">Transmembrane</keyword>
<dbReference type="InterPro" id="IPR050333">
    <property type="entry name" value="SLRP"/>
</dbReference>
<dbReference type="PANTHER" id="PTHR45712:SF22">
    <property type="entry name" value="INSULIN-LIKE GROWTH FACTOR-BINDING PROTEIN COMPLEX ACID LABILE SUBUNIT"/>
    <property type="match status" value="1"/>
</dbReference>
<proteinExistence type="predicted"/>
<evidence type="ECO:0000256" key="2">
    <source>
        <dbReference type="ARBA" id="ARBA00022737"/>
    </source>
</evidence>
<keyword evidence="4" id="KW-0732">Signal</keyword>
<gene>
    <name evidence="5" type="ORF">OTI717_LOCUS10840</name>
</gene>
<organism evidence="5 6">
    <name type="scientific">Rotaria sordida</name>
    <dbReference type="NCBI Taxonomy" id="392033"/>
    <lineage>
        <taxon>Eukaryota</taxon>
        <taxon>Metazoa</taxon>
        <taxon>Spiralia</taxon>
        <taxon>Gnathifera</taxon>
        <taxon>Rotifera</taxon>
        <taxon>Eurotatoria</taxon>
        <taxon>Bdelloidea</taxon>
        <taxon>Philodinida</taxon>
        <taxon>Philodinidae</taxon>
        <taxon>Rotaria</taxon>
    </lineage>
</organism>
<feature type="transmembrane region" description="Helical" evidence="3">
    <location>
        <begin position="574"/>
        <end position="597"/>
    </location>
</feature>
<dbReference type="SUPFAM" id="SSF52058">
    <property type="entry name" value="L domain-like"/>
    <property type="match status" value="2"/>
</dbReference>
<evidence type="ECO:0000256" key="3">
    <source>
        <dbReference type="SAM" id="Phobius"/>
    </source>
</evidence>
<dbReference type="EMBL" id="CAJOAX010001000">
    <property type="protein sequence ID" value="CAF3675131.1"/>
    <property type="molecule type" value="Genomic_DNA"/>
</dbReference>
<evidence type="ECO:0000256" key="4">
    <source>
        <dbReference type="SAM" id="SignalP"/>
    </source>
</evidence>
<keyword evidence="1" id="KW-0433">Leucine-rich repeat</keyword>
<keyword evidence="3" id="KW-0472">Membrane</keyword>
<dbReference type="AlphaFoldDB" id="A0A818T5A7"/>
<dbReference type="Gene3D" id="3.80.10.10">
    <property type="entry name" value="Ribonuclease Inhibitor"/>
    <property type="match status" value="3"/>
</dbReference>
<dbReference type="Pfam" id="PF13855">
    <property type="entry name" value="LRR_8"/>
    <property type="match status" value="1"/>
</dbReference>
<comment type="caution">
    <text evidence="5">The sequence shown here is derived from an EMBL/GenBank/DDBJ whole genome shotgun (WGS) entry which is preliminary data.</text>
</comment>
<evidence type="ECO:0000313" key="5">
    <source>
        <dbReference type="EMBL" id="CAF3675131.1"/>
    </source>
</evidence>
<keyword evidence="2" id="KW-0677">Repeat</keyword>
<sequence length="815" mass="93841">MLIIFRLILFILLFIDNGLSSDWNCTMNKNSIDKQQYFLFSNDQFAEQCTITVEYINGQNEKLVCITHTLAIKSLPPLSLSSNHTMQTFKIHSCQLSAIDQLPFSLPSSVEILDLSYNSLSTFILSFPLPSNLKYVYLDSNPNLIHINFGNNRVQQRLIGLSLRHNKKMQISSLPPHLTQLDLTDCNLLQSSILPLLISLTKLTHLSLVDNQLEDLPSLDENIQLEYLNVSNNSLIYIEGKWLHRRLHTLDLTFNQIQSLEFLKDKLNKNQSLIYDHHDQIIIDRTLQLSLYGNPLKCDCWLSAILDLSSSFIIITDLHLLQCHSHPVMDISHNDLLCSYSRHCSSDCSCCDFEACDCHSVCPSDCLCSHDVQWSRHIVKCSQTNLSNIHILLPQTITELNYEENNIEYIKPFVFVGKTSLIKLNLAKNNLQNITNETFCAASNLYELNLSQNPNLNRILPFINELFGCLKYLQHIILSKDQINNKEQISNEWMIISNSNDNIIRLSRVTQKFSVTPSSTTLLSILMSTTNGSTHNSQSQFIPSTYQRECTTFIPSTELTVIQHVPFIQHKQTLIIIVFFLLLFLLLFLMLLIILALCRRKLRRHLTAELRRQRSHHYYYHTRLHQPSTKTTDNHGTVGTNDSLYEQLPSLSSDSEQPFLYNEKKSNVIKAPTLPPHPTTFRHHFCCHPTSHLIHTPTLNTHEYQYATTTTTTGYSTPTSQQHQCAAILVWANRLFYPTQNTHDRRDCTTHSCPSELQHLQQCLLLNQQDQTSITTDNNIMRYCNNETLLVPTTNCRCGNHIQNTDMYIYPHVHR</sequence>
<reference evidence="5" key="1">
    <citation type="submission" date="2021-02" db="EMBL/GenBank/DDBJ databases">
        <authorList>
            <person name="Nowell W R."/>
        </authorList>
    </citation>
    <scope>NUCLEOTIDE SEQUENCE</scope>
</reference>
<evidence type="ECO:0000313" key="6">
    <source>
        <dbReference type="Proteomes" id="UP000663823"/>
    </source>
</evidence>
<dbReference type="InterPro" id="IPR001611">
    <property type="entry name" value="Leu-rich_rpt"/>
</dbReference>
<feature type="chain" id="PRO_5032568710" evidence="4">
    <location>
        <begin position="21"/>
        <end position="815"/>
    </location>
</feature>
<evidence type="ECO:0000256" key="1">
    <source>
        <dbReference type="ARBA" id="ARBA00022614"/>
    </source>
</evidence>
<accession>A0A818T5A7</accession>